<comment type="caution">
    <text evidence="10">The sequence shown here is derived from an EMBL/GenBank/DDBJ whole genome shotgun (WGS) entry which is preliminary data.</text>
</comment>
<dbReference type="FunFam" id="3.40.50.150:FF:000035">
    <property type="entry name" value="tRNA (guanine-N(7)-)-methyltransferase"/>
    <property type="match status" value="1"/>
</dbReference>
<dbReference type="SUPFAM" id="SSF53335">
    <property type="entry name" value="S-adenosyl-L-methionine-dependent methyltransferases"/>
    <property type="match status" value="1"/>
</dbReference>
<dbReference type="NCBIfam" id="TIGR00091">
    <property type="entry name" value="tRNA (guanosine(46)-N7)-methyltransferase TrmB"/>
    <property type="match status" value="1"/>
</dbReference>
<dbReference type="HAMAP" id="MF_01057">
    <property type="entry name" value="tRNA_methyltr_TrmB"/>
    <property type="match status" value="1"/>
</dbReference>
<evidence type="ECO:0000256" key="9">
    <source>
        <dbReference type="HAMAP-Rule" id="MF_01057"/>
    </source>
</evidence>
<dbReference type="InterPro" id="IPR029063">
    <property type="entry name" value="SAM-dependent_MTases_sf"/>
</dbReference>
<evidence type="ECO:0000256" key="7">
    <source>
        <dbReference type="ARBA" id="ARBA00060552"/>
    </source>
</evidence>
<feature type="binding site" evidence="9">
    <location>
        <position position="177"/>
    </location>
    <ligand>
        <name>substrate</name>
    </ligand>
</feature>
<comment type="similarity">
    <text evidence="8 9">Belongs to the class I-like SAM-binding methyltransferase superfamily. TrmB family.</text>
</comment>
<dbReference type="PROSITE" id="PS51625">
    <property type="entry name" value="SAM_MT_TRMB"/>
    <property type="match status" value="1"/>
</dbReference>
<dbReference type="Pfam" id="PF02390">
    <property type="entry name" value="Methyltransf_4"/>
    <property type="match status" value="1"/>
</dbReference>
<evidence type="ECO:0000256" key="8">
    <source>
        <dbReference type="ARBA" id="ARBA00060767"/>
    </source>
</evidence>
<evidence type="ECO:0000313" key="10">
    <source>
        <dbReference type="EMBL" id="HJD44305.1"/>
    </source>
</evidence>
<comment type="catalytic activity">
    <reaction evidence="1 9">
        <text>guanosine(46) in tRNA + S-adenosyl-L-methionine = N(7)-methylguanosine(46) in tRNA + S-adenosyl-L-homocysteine</text>
        <dbReference type="Rhea" id="RHEA:42708"/>
        <dbReference type="Rhea" id="RHEA-COMP:10188"/>
        <dbReference type="Rhea" id="RHEA-COMP:10189"/>
        <dbReference type="ChEBI" id="CHEBI:57856"/>
        <dbReference type="ChEBI" id="CHEBI:59789"/>
        <dbReference type="ChEBI" id="CHEBI:74269"/>
        <dbReference type="ChEBI" id="CHEBI:74480"/>
        <dbReference type="EC" id="2.1.1.33"/>
    </reaction>
</comment>
<feature type="binding site" evidence="9">
    <location>
        <position position="91"/>
    </location>
    <ligand>
        <name>S-adenosyl-L-methionine</name>
        <dbReference type="ChEBI" id="CHEBI:59789"/>
    </ligand>
</feature>
<dbReference type="GO" id="GO:0043527">
    <property type="term" value="C:tRNA methyltransferase complex"/>
    <property type="evidence" value="ECO:0007669"/>
    <property type="project" value="TreeGrafter"/>
</dbReference>
<comment type="function">
    <text evidence="2 9">Catalyzes the formation of N(7)-methylguanine at position 46 (m7G46) in tRNA.</text>
</comment>
<comment type="pathway">
    <text evidence="7 9">tRNA modification; N(7)-methylguanine-tRNA biosynthesis.</text>
</comment>
<evidence type="ECO:0000256" key="6">
    <source>
        <dbReference type="ARBA" id="ARBA00022694"/>
    </source>
</evidence>
<evidence type="ECO:0000313" key="11">
    <source>
        <dbReference type="Proteomes" id="UP000823889"/>
    </source>
</evidence>
<feature type="binding site" evidence="9">
    <location>
        <position position="141"/>
    </location>
    <ligand>
        <name>S-adenosyl-L-methionine</name>
        <dbReference type="ChEBI" id="CHEBI:59789"/>
    </ligand>
</feature>
<comment type="caution">
    <text evidence="9">Lacks conserved residue(s) required for the propagation of feature annotation.</text>
</comment>
<proteinExistence type="inferred from homology"/>
<evidence type="ECO:0000256" key="2">
    <source>
        <dbReference type="ARBA" id="ARBA00003015"/>
    </source>
</evidence>
<dbReference type="EMBL" id="DWUQ01000095">
    <property type="protein sequence ID" value="HJD44305.1"/>
    <property type="molecule type" value="Genomic_DNA"/>
</dbReference>
<evidence type="ECO:0000256" key="1">
    <source>
        <dbReference type="ARBA" id="ARBA00000142"/>
    </source>
</evidence>
<dbReference type="Gene3D" id="3.40.50.150">
    <property type="entry name" value="Vaccinia Virus protein VP39"/>
    <property type="match status" value="1"/>
</dbReference>
<dbReference type="InterPro" id="IPR003358">
    <property type="entry name" value="tRNA_(Gua-N-7)_MeTrfase_Trmb"/>
</dbReference>
<feature type="binding site" evidence="9">
    <location>
        <position position="66"/>
    </location>
    <ligand>
        <name>S-adenosyl-L-methionine</name>
        <dbReference type="ChEBI" id="CHEBI:59789"/>
    </ligand>
</feature>
<protein>
    <recommendedName>
        <fullName evidence="9">tRNA (guanine-N(7)-)-methyltransferase</fullName>
        <ecNumber evidence="9">2.1.1.33</ecNumber>
    </recommendedName>
    <alternativeName>
        <fullName evidence="9">tRNA (guanine(46)-N(7))-methyltransferase</fullName>
    </alternativeName>
    <alternativeName>
        <fullName evidence="9">tRNA(m7G46)-methyltransferase</fullName>
    </alternativeName>
</protein>
<reference evidence="10" key="2">
    <citation type="submission" date="2021-04" db="EMBL/GenBank/DDBJ databases">
        <authorList>
            <person name="Gilroy R."/>
        </authorList>
    </citation>
    <scope>NUCLEOTIDE SEQUENCE</scope>
    <source>
        <strain evidence="10">9264</strain>
    </source>
</reference>
<organism evidence="10 11">
    <name type="scientific">Candidatus Paenalcaligenes intestinipullorum</name>
    <dbReference type="NCBI Taxonomy" id="2838718"/>
    <lineage>
        <taxon>Bacteria</taxon>
        <taxon>Pseudomonadati</taxon>
        <taxon>Pseudomonadota</taxon>
        <taxon>Betaproteobacteria</taxon>
        <taxon>Burkholderiales</taxon>
        <taxon>Alcaligenaceae</taxon>
        <taxon>Paenalcaligenes</taxon>
    </lineage>
</organism>
<reference evidence="10" key="1">
    <citation type="journal article" date="2021" name="PeerJ">
        <title>Extensive microbial diversity within the chicken gut microbiome revealed by metagenomics and culture.</title>
        <authorList>
            <person name="Gilroy R."/>
            <person name="Ravi A."/>
            <person name="Getino M."/>
            <person name="Pursley I."/>
            <person name="Horton D.L."/>
            <person name="Alikhan N.F."/>
            <person name="Baker D."/>
            <person name="Gharbi K."/>
            <person name="Hall N."/>
            <person name="Watson M."/>
            <person name="Adriaenssens E.M."/>
            <person name="Foster-Nyarko E."/>
            <person name="Jarju S."/>
            <person name="Secka A."/>
            <person name="Antonio M."/>
            <person name="Oren A."/>
            <person name="Chaudhuri R.R."/>
            <person name="La Ragione R."/>
            <person name="Hildebrand F."/>
            <person name="Pallen M.J."/>
        </authorList>
    </citation>
    <scope>NUCLEOTIDE SEQUENCE</scope>
    <source>
        <strain evidence="10">9264</strain>
    </source>
</reference>
<dbReference type="InterPro" id="IPR055361">
    <property type="entry name" value="tRNA_methyltr_TrmB_bact"/>
</dbReference>
<sequence>MTSDHNVDTPTHPHGHIKSFVRHRSYMSANQKESTERLMPKWAIPYQNALLNPAEVFGRHAPVILEIGFGMGETTLKIAQARPDEDFLCVEVFDAGVGALLRRIDEHEVSNIRILQHDAVEIVRDMIAPDSLNGVHIYFPDPWPKKRHHKRRLIQPPFIKLLSSRLRPGGYIHCATDWEHYAEQMLEVLSAEPLLENTADGFAPRPEYRPVTKFEARGLRLGHGVWDLIFKRL</sequence>
<keyword evidence="3 9" id="KW-0489">Methyltransferase</keyword>
<feature type="binding site" evidence="9">
    <location>
        <position position="118"/>
    </location>
    <ligand>
        <name>S-adenosyl-L-methionine</name>
        <dbReference type="ChEBI" id="CHEBI:59789"/>
    </ligand>
</feature>
<dbReference type="EC" id="2.1.1.33" evidence="9"/>
<dbReference type="CDD" id="cd02440">
    <property type="entry name" value="AdoMet_MTases"/>
    <property type="match status" value="1"/>
</dbReference>
<dbReference type="PANTHER" id="PTHR23417">
    <property type="entry name" value="3-DEOXY-D-MANNO-OCTULOSONIC-ACID TRANSFERASE/TRNA GUANINE-N 7 - -METHYLTRANSFERASE"/>
    <property type="match status" value="1"/>
</dbReference>
<keyword evidence="5 9" id="KW-0949">S-adenosyl-L-methionine</keyword>
<evidence type="ECO:0000256" key="3">
    <source>
        <dbReference type="ARBA" id="ARBA00022603"/>
    </source>
</evidence>
<feature type="binding site" evidence="9">
    <location>
        <position position="145"/>
    </location>
    <ligand>
        <name>substrate</name>
    </ligand>
</feature>
<dbReference type="GO" id="GO:0008176">
    <property type="term" value="F:tRNA (guanine(46)-N7)-methyltransferase activity"/>
    <property type="evidence" value="ECO:0007669"/>
    <property type="project" value="UniProtKB-UniRule"/>
</dbReference>
<evidence type="ECO:0000256" key="5">
    <source>
        <dbReference type="ARBA" id="ARBA00022691"/>
    </source>
</evidence>
<keyword evidence="6 9" id="KW-0819">tRNA processing</keyword>
<dbReference type="PANTHER" id="PTHR23417:SF14">
    <property type="entry name" value="PENTACOTRIPEPTIDE-REPEAT REGION OF PRORP DOMAIN-CONTAINING PROTEIN"/>
    <property type="match status" value="1"/>
</dbReference>
<accession>A0A9D2RI70</accession>
<feature type="binding site" evidence="9">
    <location>
        <begin position="212"/>
        <end position="215"/>
    </location>
    <ligand>
        <name>substrate</name>
    </ligand>
</feature>
<gene>
    <name evidence="9 10" type="primary">trmB</name>
    <name evidence="10" type="ORF">H9906_04655</name>
</gene>
<keyword evidence="4 9" id="KW-0808">Transferase</keyword>
<evidence type="ECO:0000256" key="4">
    <source>
        <dbReference type="ARBA" id="ARBA00022679"/>
    </source>
</evidence>
<dbReference type="AlphaFoldDB" id="A0A9D2RI70"/>
<dbReference type="Proteomes" id="UP000823889">
    <property type="component" value="Unassembled WGS sequence"/>
</dbReference>
<name>A0A9D2RI70_9BURK</name>